<feature type="coiled-coil region" evidence="15">
    <location>
        <begin position="134"/>
        <end position="168"/>
    </location>
</feature>
<evidence type="ECO:0000256" key="10">
    <source>
        <dbReference type="ARBA" id="ARBA00023015"/>
    </source>
</evidence>
<dbReference type="SUPFAM" id="SSF90209">
    <property type="entry name" value="Ran binding protein zinc finger-like"/>
    <property type="match status" value="1"/>
</dbReference>
<feature type="transmembrane region" description="Helical" evidence="16">
    <location>
        <begin position="215"/>
        <end position="241"/>
    </location>
</feature>
<keyword evidence="8" id="KW-0862">Zinc</keyword>
<comment type="similarity">
    <text evidence="4 14">Belongs to the Mediator complex subunit 7 family.</text>
</comment>
<dbReference type="InterPro" id="IPR036443">
    <property type="entry name" value="Znf_RanBP2_sf"/>
</dbReference>
<keyword evidence="10 14" id="KW-0805">Transcription regulation</keyword>
<reference evidence="19" key="1">
    <citation type="journal article" date="2017" name="Nat. Commun.">
        <title>The asparagus genome sheds light on the origin and evolution of a young Y chromosome.</title>
        <authorList>
            <person name="Harkess A."/>
            <person name="Zhou J."/>
            <person name="Xu C."/>
            <person name="Bowers J.E."/>
            <person name="Van der Hulst R."/>
            <person name="Ayyampalayam S."/>
            <person name="Mercati F."/>
            <person name="Riccardi P."/>
            <person name="McKain M.R."/>
            <person name="Kakrana A."/>
            <person name="Tang H."/>
            <person name="Ray J."/>
            <person name="Groenendijk J."/>
            <person name="Arikit S."/>
            <person name="Mathioni S.M."/>
            <person name="Nakano M."/>
            <person name="Shan H."/>
            <person name="Telgmann-Rauber A."/>
            <person name="Kanno A."/>
            <person name="Yue Z."/>
            <person name="Chen H."/>
            <person name="Li W."/>
            <person name="Chen Y."/>
            <person name="Xu X."/>
            <person name="Zhang Y."/>
            <person name="Luo S."/>
            <person name="Chen H."/>
            <person name="Gao J."/>
            <person name="Mao Z."/>
            <person name="Pires J.C."/>
            <person name="Luo M."/>
            <person name="Kudrna D."/>
            <person name="Wing R.A."/>
            <person name="Meyers B.C."/>
            <person name="Yi K."/>
            <person name="Kong H."/>
            <person name="Lavrijsen P."/>
            <person name="Sunseri F."/>
            <person name="Falavigna A."/>
            <person name="Ye Y."/>
            <person name="Leebens-Mack J.H."/>
            <person name="Chen G."/>
        </authorList>
    </citation>
    <scope>NUCLEOTIDE SEQUENCE [LARGE SCALE GENOMIC DNA]</scope>
    <source>
        <strain evidence="19">cv. DH0086</strain>
    </source>
</reference>
<comment type="subcellular location">
    <subcellularLocation>
        <location evidence="2">Membrane</location>
        <topology evidence="2">Multi-pass membrane protein</topology>
    </subcellularLocation>
    <subcellularLocation>
        <location evidence="1 14">Nucleus</location>
    </subcellularLocation>
</comment>
<evidence type="ECO:0000256" key="4">
    <source>
        <dbReference type="ARBA" id="ARBA00009994"/>
    </source>
</evidence>
<evidence type="ECO:0000256" key="16">
    <source>
        <dbReference type="SAM" id="Phobius"/>
    </source>
</evidence>
<evidence type="ECO:0000256" key="14">
    <source>
        <dbReference type="RuleBase" id="RU364060"/>
    </source>
</evidence>
<dbReference type="InterPro" id="IPR037212">
    <property type="entry name" value="Med7/Med21-like"/>
</dbReference>
<evidence type="ECO:0000256" key="9">
    <source>
        <dbReference type="ARBA" id="ARBA00022989"/>
    </source>
</evidence>
<accession>A0A5P1ESL1</accession>
<sequence>MATATTSSSYPPPPPYYRLYKDYLQDPSSAPDPPPPVDGAYPLFGATYTTDVVLPSLEDQGVRQLYPKGPTIDFKKELRALNRELQLHILELADVLVERPSQYARRVEEISLIFKNLHHLLNSLRPHQARATLIHILESQIQRRKEAVEDIKRRREEAQKLLKESLQTLDGNHGDLKRFFLSAFYHMGESHLVYNMLSLLWKGIQLETSMGSLEFATMIASLLGLSQGITLLMAKGLLLFFDYDTPYYRQYSVGFSGVLFAMKVVLNAQADDYTYVHGMIVPSRHAAWAELILIQLFVPGVSFLGHLGGILAGLVYLRLRGSHTGPDPVAALIRNVGGIIGRPLRFIRSLFWPQRQRISGRGTVGGSQGAWDASSVWRCEVCTFDNSGLLDVCEMCSTERGGPAFSPVRTLNSSGDLSVDEVRRRRLERFDR</sequence>
<gene>
    <name evidence="18" type="ORF">A4U43_C05F2810</name>
</gene>
<proteinExistence type="inferred from homology"/>
<dbReference type="Proteomes" id="UP000243459">
    <property type="component" value="Chromosome 5"/>
</dbReference>
<protein>
    <recommendedName>
        <fullName evidence="14">Mediator of RNA polymerase II transcription subunit 7</fullName>
    </recommendedName>
</protein>
<keyword evidence="13 14" id="KW-0539">Nucleus</keyword>
<evidence type="ECO:0000256" key="1">
    <source>
        <dbReference type="ARBA" id="ARBA00004123"/>
    </source>
</evidence>
<evidence type="ECO:0000256" key="2">
    <source>
        <dbReference type="ARBA" id="ARBA00004141"/>
    </source>
</evidence>
<keyword evidence="9 16" id="KW-1133">Transmembrane helix</keyword>
<evidence type="ECO:0000256" key="13">
    <source>
        <dbReference type="ARBA" id="ARBA00023242"/>
    </source>
</evidence>
<evidence type="ECO:0000256" key="12">
    <source>
        <dbReference type="ARBA" id="ARBA00023163"/>
    </source>
</evidence>
<organism evidence="18 19">
    <name type="scientific">Asparagus officinalis</name>
    <name type="common">Garden asparagus</name>
    <dbReference type="NCBI Taxonomy" id="4686"/>
    <lineage>
        <taxon>Eukaryota</taxon>
        <taxon>Viridiplantae</taxon>
        <taxon>Streptophyta</taxon>
        <taxon>Embryophyta</taxon>
        <taxon>Tracheophyta</taxon>
        <taxon>Spermatophyta</taxon>
        <taxon>Magnoliopsida</taxon>
        <taxon>Liliopsida</taxon>
        <taxon>Asparagales</taxon>
        <taxon>Asparagaceae</taxon>
        <taxon>Asparagoideae</taxon>
        <taxon>Asparagus</taxon>
    </lineage>
</organism>
<evidence type="ECO:0000256" key="5">
    <source>
        <dbReference type="ARBA" id="ARBA00022692"/>
    </source>
</evidence>
<keyword evidence="5 16" id="KW-0812">Transmembrane</keyword>
<keyword evidence="11 16" id="KW-0472">Membrane</keyword>
<dbReference type="InterPro" id="IPR001876">
    <property type="entry name" value="Znf_RanBP2"/>
</dbReference>
<dbReference type="GO" id="GO:0016020">
    <property type="term" value="C:membrane"/>
    <property type="evidence" value="ECO:0007669"/>
    <property type="project" value="UniProtKB-SubCell"/>
</dbReference>
<evidence type="ECO:0000259" key="17">
    <source>
        <dbReference type="PROSITE" id="PS01358"/>
    </source>
</evidence>
<feature type="transmembrane region" description="Helical" evidence="16">
    <location>
        <begin position="247"/>
        <end position="266"/>
    </location>
</feature>
<dbReference type="SUPFAM" id="SSF140718">
    <property type="entry name" value="Mediator hinge subcomplex-like"/>
    <property type="match status" value="1"/>
</dbReference>
<dbReference type="GO" id="GO:0016592">
    <property type="term" value="C:mediator complex"/>
    <property type="evidence" value="ECO:0007669"/>
    <property type="project" value="InterPro"/>
</dbReference>
<dbReference type="InterPro" id="IPR009244">
    <property type="entry name" value="Mediatior_Med7"/>
</dbReference>
<feature type="domain" description="RanBP2-type" evidence="17">
    <location>
        <begin position="377"/>
        <end position="396"/>
    </location>
</feature>
<dbReference type="InterPro" id="IPR044888">
    <property type="entry name" value="Mediatior_Med7_sf"/>
</dbReference>
<dbReference type="GO" id="GO:0006357">
    <property type="term" value="P:regulation of transcription by RNA polymerase II"/>
    <property type="evidence" value="ECO:0007669"/>
    <property type="project" value="InterPro"/>
</dbReference>
<dbReference type="AlphaFoldDB" id="A0A5P1ESL1"/>
<keyword evidence="6" id="KW-0479">Metal-binding</keyword>
<dbReference type="InterPro" id="IPR022764">
    <property type="entry name" value="Peptidase_S54_rhomboid_dom"/>
</dbReference>
<evidence type="ECO:0000256" key="15">
    <source>
        <dbReference type="SAM" id="Coils"/>
    </source>
</evidence>
<dbReference type="Gramene" id="ONK67699">
    <property type="protein sequence ID" value="ONK67699"/>
    <property type="gene ID" value="A4U43_C05F2810"/>
</dbReference>
<dbReference type="PANTHER" id="PTHR21428">
    <property type="entry name" value="MEDIATOR OF RNA POLYMERASE II TRANSCRIPTION SUBUNIT 7"/>
    <property type="match status" value="1"/>
</dbReference>
<evidence type="ECO:0000256" key="3">
    <source>
        <dbReference type="ARBA" id="ARBA00009045"/>
    </source>
</evidence>
<comment type="subunit">
    <text evidence="14">Component of the Mediator complex.</text>
</comment>
<evidence type="ECO:0000256" key="6">
    <source>
        <dbReference type="ARBA" id="ARBA00022723"/>
    </source>
</evidence>
<comment type="similarity">
    <text evidence="3">Belongs to the peptidase S54 family.</text>
</comment>
<keyword evidence="12 14" id="KW-0804">Transcription</keyword>
<evidence type="ECO:0000313" key="18">
    <source>
        <dbReference type="EMBL" id="ONK67699.1"/>
    </source>
</evidence>
<evidence type="ECO:0000256" key="11">
    <source>
        <dbReference type="ARBA" id="ARBA00023136"/>
    </source>
</evidence>
<dbReference type="GO" id="GO:0003712">
    <property type="term" value="F:transcription coregulator activity"/>
    <property type="evidence" value="ECO:0007669"/>
    <property type="project" value="InterPro"/>
</dbReference>
<feature type="transmembrane region" description="Helical" evidence="16">
    <location>
        <begin position="287"/>
        <end position="317"/>
    </location>
</feature>
<dbReference type="Pfam" id="PF01694">
    <property type="entry name" value="Rhomboid"/>
    <property type="match status" value="1"/>
</dbReference>
<keyword evidence="7" id="KW-0863">Zinc-finger</keyword>
<evidence type="ECO:0000256" key="7">
    <source>
        <dbReference type="ARBA" id="ARBA00022771"/>
    </source>
</evidence>
<dbReference type="InterPro" id="IPR035952">
    <property type="entry name" value="Rhomboid-like_sf"/>
</dbReference>
<dbReference type="GO" id="GO:0008270">
    <property type="term" value="F:zinc ion binding"/>
    <property type="evidence" value="ECO:0007669"/>
    <property type="project" value="UniProtKB-KW"/>
</dbReference>
<comment type="function">
    <text evidence="14">Component of the Mediator complex, a coactivator involved in the regulated transcription of nearly all RNA polymerase II-dependent genes. Mediator functions as a bridge to convey information from gene-specific regulatory proteins to the basal RNA polymerase II transcription machinery.</text>
</comment>
<dbReference type="Gene3D" id="6.10.140.200">
    <property type="match status" value="1"/>
</dbReference>
<dbReference type="SUPFAM" id="SSF144091">
    <property type="entry name" value="Rhomboid-like"/>
    <property type="match status" value="1"/>
</dbReference>
<evidence type="ECO:0000256" key="8">
    <source>
        <dbReference type="ARBA" id="ARBA00022833"/>
    </source>
</evidence>
<dbReference type="Pfam" id="PF05983">
    <property type="entry name" value="Med7"/>
    <property type="match status" value="1"/>
</dbReference>
<keyword evidence="15" id="KW-0175">Coiled coil</keyword>
<dbReference type="PROSITE" id="PS01358">
    <property type="entry name" value="ZF_RANBP2_1"/>
    <property type="match status" value="1"/>
</dbReference>
<dbReference type="PANTHER" id="PTHR21428:SF11">
    <property type="entry name" value="MEDIATOR OF RNA POLYMERASE II TRANSCRIPTION SUBUNIT 7"/>
    <property type="match status" value="1"/>
</dbReference>
<keyword evidence="19" id="KW-1185">Reference proteome</keyword>
<dbReference type="GO" id="GO:0070847">
    <property type="term" value="C:core mediator complex"/>
    <property type="evidence" value="ECO:0007669"/>
    <property type="project" value="TreeGrafter"/>
</dbReference>
<dbReference type="GO" id="GO:0004252">
    <property type="term" value="F:serine-type endopeptidase activity"/>
    <property type="evidence" value="ECO:0007669"/>
    <property type="project" value="InterPro"/>
</dbReference>
<dbReference type="Gene3D" id="2.30.30.380">
    <property type="entry name" value="Zn-finger domain of Sec23/24"/>
    <property type="match status" value="1"/>
</dbReference>
<name>A0A5P1ESL1_ASPOF</name>
<dbReference type="FunFam" id="1.20.1540.10:FF:000008">
    <property type="entry name" value="RHOMBOID-like protein 13"/>
    <property type="match status" value="1"/>
</dbReference>
<dbReference type="EMBL" id="CM007385">
    <property type="protein sequence ID" value="ONK67699.1"/>
    <property type="molecule type" value="Genomic_DNA"/>
</dbReference>
<keyword evidence="14" id="KW-0010">Activator</keyword>
<evidence type="ECO:0000313" key="19">
    <source>
        <dbReference type="Proteomes" id="UP000243459"/>
    </source>
</evidence>